<dbReference type="SMART" id="SM00858">
    <property type="entry name" value="SAF"/>
    <property type="match status" value="1"/>
</dbReference>
<dbReference type="Gene3D" id="3.90.1210.10">
    <property type="entry name" value="Antifreeze-like/N-acetylneuraminic acid synthase C-terminal domain"/>
    <property type="match status" value="1"/>
</dbReference>
<dbReference type="AlphaFoldDB" id="A0A652YT75"/>
<dbReference type="Pfam" id="PF08666">
    <property type="entry name" value="SAF"/>
    <property type="match status" value="1"/>
</dbReference>
<sequence length="247" mass="25933">MPPPSPSGLFRARSRSHGRSRPQNFGEVDLTPSVVDRLVAIAKPNRARGSAVRKIAALTLAVLGIALLFRGDPDSDTVRVVTAARDVAPGQLVTDDDLGISEFSADHLPDGTLTEFADVVGSTVAGPVRRGEIVTDVRVLGSRLARESTGTDDARIVPVRLADAAVSDIVRSGDIVDVLTVEPDTPNEQTNDNKPTILASGAVVVMVTAAESTRNQQEQVIMLALPTEAATRVAAASLVNAITVTFK</sequence>
<gene>
    <name evidence="1" type="ORF">FNL38_102374</name>
</gene>
<protein>
    <submittedName>
        <fullName evidence="1">Flp pilus assembly protein CpaB</fullName>
    </submittedName>
</protein>
<proteinExistence type="predicted"/>
<comment type="caution">
    <text evidence="1">The sequence shown here is derived from an EMBL/GenBank/DDBJ whole genome shotgun (WGS) entry which is preliminary data.</text>
</comment>
<dbReference type="InterPro" id="IPR013974">
    <property type="entry name" value="SAF"/>
</dbReference>
<accession>A0A652YT75</accession>
<dbReference type="EMBL" id="VNIQ01000002">
    <property type="protein sequence ID" value="TYQ06240.1"/>
    <property type="molecule type" value="Genomic_DNA"/>
</dbReference>
<evidence type="ECO:0000313" key="1">
    <source>
        <dbReference type="EMBL" id="TYQ06240.1"/>
    </source>
</evidence>
<reference evidence="1" key="1">
    <citation type="submission" date="2019-07" db="EMBL/GenBank/DDBJ databases">
        <title>Genomic Encyclopedia of Type Strains, Phase IV (KMG-IV): sequencing the most valuable type-strain genomes for metagenomic binning, comparative biology and taxonomic classification.</title>
        <authorList>
            <person name="Goeker M."/>
        </authorList>
    </citation>
    <scope>NUCLEOTIDE SEQUENCE</scope>
    <source>
        <strain evidence="1">DSM 44596</strain>
    </source>
</reference>
<dbReference type="CDD" id="cd11614">
    <property type="entry name" value="SAF_CpaB_FlgA_like"/>
    <property type="match status" value="1"/>
</dbReference>
<name>A0A652YT75_NOCGL</name>
<organism evidence="1">
    <name type="scientific">Nocardia globerula</name>
    <dbReference type="NCBI Taxonomy" id="1818"/>
    <lineage>
        <taxon>Bacteria</taxon>
        <taxon>Bacillati</taxon>
        <taxon>Actinomycetota</taxon>
        <taxon>Actinomycetes</taxon>
        <taxon>Mycobacteriales</taxon>
        <taxon>Nocardiaceae</taxon>
        <taxon>Nocardia</taxon>
    </lineage>
</organism>